<feature type="domain" description="Amidase" evidence="1">
    <location>
        <begin position="40"/>
        <end position="483"/>
    </location>
</feature>
<sequence length="504" mass="52058">MIGDAATVSDLCPGPPFTAVDDGCSIARAVASGELQAVDLAEAALGRLRRSGPRLGALAWLNEDQARSDAKAADRVALQDGMAALSTHPLLGLPITVKEGLRVAGAPWMMGSCLNRNRVAQEDGSVVARLRAAGAVIVGLGSMAEMALWPETVNRLTGRALHPQNPTRTPGGSSGGDAALVAAGAVTAAMGADGGGSVRIPAAYCGLFAHKPSAGAVPLTGHTPMDQGSTAHAGALAQFFTPGPITKSARDLWPLLKVVAGADGIQPGLSHDPLREAPSAATIAGKTVYLLPQPTIWGSRRFDPSQVAAIETAARHLETWGASVKEVRADLLRDAFLIWLGTLRSAADFDLGLMIGNGSRVKLIREASAQFVGRGTHTAAGLILAFAARVDQTGPRYWKRWSDRGKSLADELSAMLAPDALLICPPVPGAAPRHNRAFLYPFDIASCAIFNALGNPATVAPIAMGREGLPRAVQIVAHPGGDHLSISAALALELSIAQENGVAL</sequence>
<dbReference type="OrthoDB" id="9814821at2"/>
<dbReference type="InterPro" id="IPR020556">
    <property type="entry name" value="Amidase_CS"/>
</dbReference>
<dbReference type="RefSeq" id="WP_096488102.1">
    <property type="nucleotide sequence ID" value="NZ_AP014813.1"/>
</dbReference>
<dbReference type="InterPro" id="IPR023631">
    <property type="entry name" value="Amidase_dom"/>
</dbReference>
<dbReference type="Proteomes" id="UP000218288">
    <property type="component" value="Plasmid pMPPM04"/>
</dbReference>
<evidence type="ECO:0000313" key="3">
    <source>
        <dbReference type="Proteomes" id="UP000218288"/>
    </source>
</evidence>
<dbReference type="InterPro" id="IPR052739">
    <property type="entry name" value="FAAH2"/>
</dbReference>
<dbReference type="EMBL" id="AP014813">
    <property type="protein sequence ID" value="BAU94173.1"/>
    <property type="molecule type" value="Genomic_DNA"/>
</dbReference>
<dbReference type="InterPro" id="IPR036928">
    <property type="entry name" value="AS_sf"/>
</dbReference>
<name>A0A160PN09_9HYPH</name>
<dbReference type="PANTHER" id="PTHR43372">
    <property type="entry name" value="FATTY-ACID AMIDE HYDROLASE"/>
    <property type="match status" value="1"/>
</dbReference>
<dbReference type="Pfam" id="PF01425">
    <property type="entry name" value="Amidase"/>
    <property type="match status" value="1"/>
</dbReference>
<proteinExistence type="predicted"/>
<protein>
    <recommendedName>
        <fullName evidence="1">Amidase domain-containing protein</fullName>
    </recommendedName>
</protein>
<dbReference type="AlphaFoldDB" id="A0A160PN09"/>
<dbReference type="SUPFAM" id="SSF75304">
    <property type="entry name" value="Amidase signature (AS) enzymes"/>
    <property type="match status" value="1"/>
</dbReference>
<dbReference type="Gene3D" id="3.90.1300.10">
    <property type="entry name" value="Amidase signature (AS) domain"/>
    <property type="match status" value="1"/>
</dbReference>
<evidence type="ECO:0000313" key="2">
    <source>
        <dbReference type="EMBL" id="BAU94173.1"/>
    </source>
</evidence>
<geneLocation type="plasmid" evidence="3">
    <name>pmppm04 dna</name>
</geneLocation>
<evidence type="ECO:0000259" key="1">
    <source>
        <dbReference type="Pfam" id="PF01425"/>
    </source>
</evidence>
<dbReference type="PANTHER" id="PTHR43372:SF4">
    <property type="entry name" value="FATTY-ACID AMIDE HYDROLASE 2"/>
    <property type="match status" value="1"/>
</dbReference>
<gene>
    <name evidence="2" type="ORF">MPPM_5568</name>
</gene>
<dbReference type="GO" id="GO:0012505">
    <property type="term" value="C:endomembrane system"/>
    <property type="evidence" value="ECO:0007669"/>
    <property type="project" value="TreeGrafter"/>
</dbReference>
<accession>A0A160PN09</accession>
<dbReference type="PROSITE" id="PS00571">
    <property type="entry name" value="AMIDASES"/>
    <property type="match status" value="1"/>
</dbReference>
<reference evidence="2 3" key="1">
    <citation type="journal article" date="2016" name="Genome Announc.">
        <title>Complete Genome Sequence of Methylobacterium populi P-1M, Isolated from Pink-Pigmented Household Biofilm.</title>
        <authorList>
            <person name="Morohoshi T."/>
            <person name="Ikeda T."/>
        </authorList>
    </citation>
    <scope>NUCLEOTIDE SEQUENCE [LARGE SCALE GENOMIC DNA]</scope>
    <source>
        <strain evidence="2 3">P-1M</strain>
        <plasmid evidence="3">Plasmid pmppm04 dna</plasmid>
    </source>
</reference>
<organism evidence="2 3">
    <name type="scientific">Methylorubrum populi</name>
    <dbReference type="NCBI Taxonomy" id="223967"/>
    <lineage>
        <taxon>Bacteria</taxon>
        <taxon>Pseudomonadati</taxon>
        <taxon>Pseudomonadota</taxon>
        <taxon>Alphaproteobacteria</taxon>
        <taxon>Hyphomicrobiales</taxon>
        <taxon>Methylobacteriaceae</taxon>
        <taxon>Methylorubrum</taxon>
    </lineage>
</organism>
<keyword evidence="2" id="KW-0614">Plasmid</keyword>